<dbReference type="SMART" id="SM00419">
    <property type="entry name" value="HTH_CRP"/>
    <property type="match status" value="1"/>
</dbReference>
<organism evidence="6 7">
    <name type="scientific">Streptomyces albus</name>
    <dbReference type="NCBI Taxonomy" id="1888"/>
    <lineage>
        <taxon>Bacteria</taxon>
        <taxon>Bacillati</taxon>
        <taxon>Actinomycetota</taxon>
        <taxon>Actinomycetes</taxon>
        <taxon>Kitasatosporales</taxon>
        <taxon>Streptomycetaceae</taxon>
        <taxon>Streptomyces</taxon>
    </lineage>
</organism>
<evidence type="ECO:0000313" key="6">
    <source>
        <dbReference type="EMBL" id="TGG89456.1"/>
    </source>
</evidence>
<dbReference type="Pfam" id="PF13545">
    <property type="entry name" value="HTH_Crp_2"/>
    <property type="match status" value="1"/>
</dbReference>
<feature type="domain" description="HTH crp-type" evidence="5">
    <location>
        <begin position="131"/>
        <end position="204"/>
    </location>
</feature>
<name>A0A8H1QXV5_9ACTN</name>
<reference evidence="6 7" key="1">
    <citation type="submission" date="2018-10" db="EMBL/GenBank/DDBJ databases">
        <title>Isolation of pseudouridimycin from Streptomyces albus DSM 40763.</title>
        <authorList>
            <person name="Rosenqvist P."/>
            <person name="Metsae-Ketelae M."/>
            <person name="Virta P."/>
        </authorList>
    </citation>
    <scope>NUCLEOTIDE SEQUENCE [LARGE SCALE GENOMIC DNA]</scope>
    <source>
        <strain evidence="6 7">DSM 40763</strain>
    </source>
</reference>
<dbReference type="PROSITE" id="PS51063">
    <property type="entry name" value="HTH_CRP_2"/>
    <property type="match status" value="1"/>
</dbReference>
<dbReference type="InterPro" id="IPR014710">
    <property type="entry name" value="RmlC-like_jellyroll"/>
</dbReference>
<keyword evidence="1" id="KW-0805">Transcription regulation</keyword>
<dbReference type="GeneID" id="75184077"/>
<keyword evidence="2" id="KW-0238">DNA-binding</keyword>
<dbReference type="InterPro" id="IPR018488">
    <property type="entry name" value="cNMP-bd_CS"/>
</dbReference>
<keyword evidence="3" id="KW-0804">Transcription</keyword>
<dbReference type="InterPro" id="IPR050397">
    <property type="entry name" value="Env_Response_Regulators"/>
</dbReference>
<dbReference type="InterPro" id="IPR012318">
    <property type="entry name" value="HTH_CRP"/>
</dbReference>
<dbReference type="InterPro" id="IPR018490">
    <property type="entry name" value="cNMP-bd_dom_sf"/>
</dbReference>
<evidence type="ECO:0000256" key="2">
    <source>
        <dbReference type="ARBA" id="ARBA00023125"/>
    </source>
</evidence>
<dbReference type="SMART" id="SM00100">
    <property type="entry name" value="cNMP"/>
    <property type="match status" value="1"/>
</dbReference>
<dbReference type="GO" id="GO:0005829">
    <property type="term" value="C:cytosol"/>
    <property type="evidence" value="ECO:0007669"/>
    <property type="project" value="TreeGrafter"/>
</dbReference>
<accession>A0A8H1QXV5</accession>
<dbReference type="CDD" id="cd00038">
    <property type="entry name" value="CAP_ED"/>
    <property type="match status" value="1"/>
</dbReference>
<dbReference type="InterPro" id="IPR036388">
    <property type="entry name" value="WH-like_DNA-bd_sf"/>
</dbReference>
<dbReference type="GO" id="GO:0003677">
    <property type="term" value="F:DNA binding"/>
    <property type="evidence" value="ECO:0007669"/>
    <property type="project" value="UniProtKB-KW"/>
</dbReference>
<protein>
    <submittedName>
        <fullName evidence="6">Crp/Fnr family transcriptional regulator</fullName>
    </submittedName>
</protein>
<gene>
    <name evidence="6" type="ORF">D8771_00655</name>
</gene>
<dbReference type="GO" id="GO:0003700">
    <property type="term" value="F:DNA-binding transcription factor activity"/>
    <property type="evidence" value="ECO:0007669"/>
    <property type="project" value="TreeGrafter"/>
</dbReference>
<dbReference type="PANTHER" id="PTHR24567">
    <property type="entry name" value="CRP FAMILY TRANSCRIPTIONAL REGULATORY PROTEIN"/>
    <property type="match status" value="1"/>
</dbReference>
<dbReference type="Pfam" id="PF00027">
    <property type="entry name" value="cNMP_binding"/>
    <property type="match status" value="1"/>
</dbReference>
<dbReference type="RefSeq" id="WP_016468583.1">
    <property type="nucleotide sequence ID" value="NZ_BBQG01000053.1"/>
</dbReference>
<feature type="domain" description="Cyclic nucleotide-binding" evidence="4">
    <location>
        <begin position="1"/>
        <end position="101"/>
    </location>
</feature>
<comment type="caution">
    <text evidence="6">The sequence shown here is derived from an EMBL/GenBank/DDBJ whole genome shotgun (WGS) entry which is preliminary data.</text>
</comment>
<sequence length="213" mass="23329">MLSDEVWCELTRQGRVRRFRERSLMLRQGDEGTHVLALTHGLAKVVTREPGGATTWLAFRGPGSLLGEVSLFNGTTRTADVVALTSCTTVVLEAQRFRRFVEERGLVLDLMRQTLDRLLESDLHRSELLTLPLPVRLARSLLRLAELAAPGDTLGPIRLTGLTQEEIAQAIGVSRNAVGTGLQELRETGVVQTARKAITLTDLEALRSLAAPA</sequence>
<dbReference type="SUPFAM" id="SSF46785">
    <property type="entry name" value="Winged helix' DNA-binding domain"/>
    <property type="match status" value="1"/>
</dbReference>
<evidence type="ECO:0000259" key="5">
    <source>
        <dbReference type="PROSITE" id="PS51063"/>
    </source>
</evidence>
<dbReference type="PANTHER" id="PTHR24567:SF68">
    <property type="entry name" value="DNA-BINDING TRANSCRIPTIONAL DUAL REGULATOR CRP"/>
    <property type="match status" value="1"/>
</dbReference>
<dbReference type="SUPFAM" id="SSF51206">
    <property type="entry name" value="cAMP-binding domain-like"/>
    <property type="match status" value="1"/>
</dbReference>
<proteinExistence type="predicted"/>
<evidence type="ECO:0000313" key="7">
    <source>
        <dbReference type="Proteomes" id="UP000298111"/>
    </source>
</evidence>
<dbReference type="InterPro" id="IPR000595">
    <property type="entry name" value="cNMP-bd_dom"/>
</dbReference>
<dbReference type="Gene3D" id="2.60.120.10">
    <property type="entry name" value="Jelly Rolls"/>
    <property type="match status" value="1"/>
</dbReference>
<evidence type="ECO:0000259" key="4">
    <source>
        <dbReference type="PROSITE" id="PS50042"/>
    </source>
</evidence>
<dbReference type="PROSITE" id="PS00889">
    <property type="entry name" value="CNMP_BINDING_2"/>
    <property type="match status" value="1"/>
</dbReference>
<dbReference type="Gene3D" id="1.10.10.10">
    <property type="entry name" value="Winged helix-like DNA-binding domain superfamily/Winged helix DNA-binding domain"/>
    <property type="match status" value="1"/>
</dbReference>
<evidence type="ECO:0000256" key="1">
    <source>
        <dbReference type="ARBA" id="ARBA00023015"/>
    </source>
</evidence>
<evidence type="ECO:0000256" key="3">
    <source>
        <dbReference type="ARBA" id="ARBA00023163"/>
    </source>
</evidence>
<dbReference type="InterPro" id="IPR036390">
    <property type="entry name" value="WH_DNA-bd_sf"/>
</dbReference>
<dbReference type="AlphaFoldDB" id="A0A8H1QXV5"/>
<dbReference type="Proteomes" id="UP000298111">
    <property type="component" value="Unassembled WGS sequence"/>
</dbReference>
<dbReference type="PROSITE" id="PS50042">
    <property type="entry name" value="CNMP_BINDING_3"/>
    <property type="match status" value="1"/>
</dbReference>
<dbReference type="EMBL" id="RCIY01000002">
    <property type="protein sequence ID" value="TGG89456.1"/>
    <property type="molecule type" value="Genomic_DNA"/>
</dbReference>